<accession>A0ABR2L8S6</accession>
<evidence type="ECO:0000313" key="1">
    <source>
        <dbReference type="EMBL" id="KAK8899744.1"/>
    </source>
</evidence>
<reference evidence="1 2" key="1">
    <citation type="submission" date="2024-04" db="EMBL/GenBank/DDBJ databases">
        <title>Tritrichomonas musculus Genome.</title>
        <authorList>
            <person name="Alves-Ferreira E."/>
            <person name="Grigg M."/>
            <person name="Lorenzi H."/>
            <person name="Galac M."/>
        </authorList>
    </citation>
    <scope>NUCLEOTIDE SEQUENCE [LARGE SCALE GENOMIC DNA]</scope>
    <source>
        <strain evidence="1 2">EAF2021</strain>
    </source>
</reference>
<evidence type="ECO:0000313" key="2">
    <source>
        <dbReference type="Proteomes" id="UP001470230"/>
    </source>
</evidence>
<dbReference type="SUPFAM" id="SSF48403">
    <property type="entry name" value="Ankyrin repeat"/>
    <property type="match status" value="1"/>
</dbReference>
<dbReference type="EMBL" id="JAPFFF010000001">
    <property type="protein sequence ID" value="KAK8899744.1"/>
    <property type="molecule type" value="Genomic_DNA"/>
</dbReference>
<dbReference type="Proteomes" id="UP001470230">
    <property type="component" value="Unassembled WGS sequence"/>
</dbReference>
<organism evidence="1 2">
    <name type="scientific">Tritrichomonas musculus</name>
    <dbReference type="NCBI Taxonomy" id="1915356"/>
    <lineage>
        <taxon>Eukaryota</taxon>
        <taxon>Metamonada</taxon>
        <taxon>Parabasalia</taxon>
        <taxon>Tritrichomonadida</taxon>
        <taxon>Tritrichomonadidae</taxon>
        <taxon>Tritrichomonas</taxon>
    </lineage>
</organism>
<evidence type="ECO:0008006" key="3">
    <source>
        <dbReference type="Google" id="ProtNLM"/>
    </source>
</evidence>
<name>A0ABR2L8S6_9EUKA</name>
<dbReference type="Gene3D" id="1.25.40.20">
    <property type="entry name" value="Ankyrin repeat-containing domain"/>
    <property type="match status" value="1"/>
</dbReference>
<sequence length="554" mass="65641">MENCYFEDLVKIQKLLVDINAETLAYTKGEFGEYIFKNKIYKNRIIYNILNIVKYRSSKAIYYSELINDLFQADEQIKSMILSQIFDNTPSGNYEQRVPQIYLLFLLVCCHFYSIETILESLQSVNDKSPHFYLIFAWFCPEIQRENGYFYESIISNYSITNEWPQQLKLFYSQIEKYRENEWKNFIEKRRNGYEKDSIMAKIKCDEEIENLIDYYDKRIRVSIFEVNWILWNYPSYIEFSAFYGSIKNLSFFIENGFNFSEDFQTLDLLSFAIAGGNQRTIDYLLNKVSLKKQYFINSEFVSILFHQNNFIEKVENEKFSSIFGSLGEVACSSNNLYILQKLNLSADNHIDYHLSSIENGESDSALYLILNENQLKISDEFLMKIIQYEYEFLIMKLLPNHSSFLLKNILLLKKRGLFKNIIENNNFLNDEKIDNDLIFLSIFLNEEELFILLIESFPSKVMIKTSQNETLLSLAVQQKLQKSVEFLLKYDMIDVNEADVFLNQFYLFNERLNIFSFWAPIHFAASENLIDIAKLLLNTGKINLDQKTDEIKF</sequence>
<dbReference type="Pfam" id="PF00023">
    <property type="entry name" value="Ank"/>
    <property type="match status" value="1"/>
</dbReference>
<dbReference type="InterPro" id="IPR002110">
    <property type="entry name" value="Ankyrin_rpt"/>
</dbReference>
<proteinExistence type="predicted"/>
<keyword evidence="2" id="KW-1185">Reference proteome</keyword>
<protein>
    <recommendedName>
        <fullName evidence="3">DUF3447 domain-containing protein</fullName>
    </recommendedName>
</protein>
<dbReference type="SMART" id="SM00248">
    <property type="entry name" value="ANK"/>
    <property type="match status" value="2"/>
</dbReference>
<comment type="caution">
    <text evidence="1">The sequence shown here is derived from an EMBL/GenBank/DDBJ whole genome shotgun (WGS) entry which is preliminary data.</text>
</comment>
<dbReference type="InterPro" id="IPR036770">
    <property type="entry name" value="Ankyrin_rpt-contain_sf"/>
</dbReference>
<gene>
    <name evidence="1" type="ORF">M9Y10_002066</name>
</gene>